<organism evidence="14 15">
    <name type="scientific">Williamsoniiplasma luminosum</name>
    <dbReference type="NCBI Taxonomy" id="214888"/>
    <lineage>
        <taxon>Bacteria</taxon>
        <taxon>Bacillati</taxon>
        <taxon>Mycoplasmatota</taxon>
        <taxon>Mollicutes</taxon>
        <taxon>Entomoplasmatales</taxon>
        <taxon>Williamsoniiplasma</taxon>
    </lineage>
</organism>
<dbReference type="GO" id="GO:0003911">
    <property type="term" value="F:DNA ligase (NAD+) activity"/>
    <property type="evidence" value="ECO:0007669"/>
    <property type="project" value="UniProtKB-UniRule"/>
</dbReference>
<dbReference type="Pfam" id="PF03119">
    <property type="entry name" value="DNA_ligase_ZBD"/>
    <property type="match status" value="1"/>
</dbReference>
<protein>
    <recommendedName>
        <fullName evidence="12">DNA ligase</fullName>
        <ecNumber evidence="12">6.5.1.2</ecNumber>
    </recommendedName>
    <alternativeName>
        <fullName evidence="12">Polydeoxyribonucleotide synthase [NAD(+)]</fullName>
    </alternativeName>
</protein>
<dbReference type="SUPFAM" id="SSF50249">
    <property type="entry name" value="Nucleic acid-binding proteins"/>
    <property type="match status" value="1"/>
</dbReference>
<dbReference type="FunFam" id="1.10.287.610:FF:000002">
    <property type="entry name" value="DNA ligase"/>
    <property type="match status" value="1"/>
</dbReference>
<keyword evidence="8 12" id="KW-0520">NAD</keyword>
<dbReference type="CDD" id="cd17748">
    <property type="entry name" value="BRCT_DNA_ligase_like"/>
    <property type="match status" value="1"/>
</dbReference>
<dbReference type="PANTHER" id="PTHR23389:SF9">
    <property type="entry name" value="DNA LIGASE"/>
    <property type="match status" value="1"/>
</dbReference>
<comment type="catalytic activity">
    <reaction evidence="11 12">
        <text>NAD(+) + (deoxyribonucleotide)n-3'-hydroxyl + 5'-phospho-(deoxyribonucleotide)m = (deoxyribonucleotide)n+m + AMP + beta-nicotinamide D-nucleotide.</text>
        <dbReference type="EC" id="6.5.1.2"/>
    </reaction>
</comment>
<evidence type="ECO:0000256" key="7">
    <source>
        <dbReference type="ARBA" id="ARBA00022842"/>
    </source>
</evidence>
<feature type="binding site" evidence="12">
    <location>
        <position position="407"/>
    </location>
    <ligand>
        <name>Zn(2+)</name>
        <dbReference type="ChEBI" id="CHEBI:29105"/>
    </ligand>
</feature>
<dbReference type="PIRSF" id="PIRSF001604">
    <property type="entry name" value="LigA"/>
    <property type="match status" value="1"/>
</dbReference>
<feature type="binding site" evidence="12">
    <location>
        <position position="112"/>
    </location>
    <ligand>
        <name>NAD(+)</name>
        <dbReference type="ChEBI" id="CHEBI:57540"/>
    </ligand>
</feature>
<feature type="binding site" evidence="12">
    <location>
        <position position="427"/>
    </location>
    <ligand>
        <name>Zn(2+)</name>
        <dbReference type="ChEBI" id="CHEBI:29105"/>
    </ligand>
</feature>
<keyword evidence="10 12" id="KW-0464">Manganese</keyword>
<dbReference type="InterPro" id="IPR004150">
    <property type="entry name" value="NAD_DNA_ligase_OB"/>
</dbReference>
<evidence type="ECO:0000256" key="4">
    <source>
        <dbReference type="ARBA" id="ARBA00022723"/>
    </source>
</evidence>
<dbReference type="PROSITE" id="PS50172">
    <property type="entry name" value="BRCT"/>
    <property type="match status" value="1"/>
</dbReference>
<dbReference type="Pfam" id="PF00533">
    <property type="entry name" value="BRCT"/>
    <property type="match status" value="1"/>
</dbReference>
<dbReference type="Gene3D" id="1.10.150.20">
    <property type="entry name" value="5' to 3' exonuclease, C-terminal subdomain"/>
    <property type="match status" value="2"/>
</dbReference>
<dbReference type="FunFam" id="1.10.150.20:FF:000007">
    <property type="entry name" value="DNA ligase"/>
    <property type="match status" value="1"/>
</dbReference>
<dbReference type="PANTHER" id="PTHR23389">
    <property type="entry name" value="CHROMOSOME TRANSMISSION FIDELITY FACTOR 18"/>
    <property type="match status" value="1"/>
</dbReference>
<dbReference type="NCBIfam" id="TIGR00575">
    <property type="entry name" value="dnlj"/>
    <property type="match status" value="1"/>
</dbReference>
<evidence type="ECO:0000256" key="12">
    <source>
        <dbReference type="HAMAP-Rule" id="MF_01588"/>
    </source>
</evidence>
<evidence type="ECO:0000259" key="13">
    <source>
        <dbReference type="PROSITE" id="PS50172"/>
    </source>
</evidence>
<keyword evidence="3 12" id="KW-0235">DNA replication</keyword>
<feature type="binding site" evidence="12">
    <location>
        <begin position="32"/>
        <end position="36"/>
    </location>
    <ligand>
        <name>NAD(+)</name>
        <dbReference type="ChEBI" id="CHEBI:57540"/>
    </ligand>
</feature>
<dbReference type="AlphaFoldDB" id="A0A2S0NKB0"/>
<dbReference type="GO" id="GO:0006281">
    <property type="term" value="P:DNA repair"/>
    <property type="evidence" value="ECO:0007669"/>
    <property type="project" value="UniProtKB-KW"/>
</dbReference>
<reference evidence="15" key="1">
    <citation type="submission" date="2018-02" db="EMBL/GenBank/DDBJ databases">
        <title>Firefly genomes illuminate parallel origins of bioluminescence in beetles.</title>
        <authorList>
            <person name="Fallon T.R."/>
            <person name="Lower S.E.S."/>
            <person name="Behringer M."/>
            <person name="Weng J.-K."/>
        </authorList>
    </citation>
    <scope>NUCLEOTIDE SEQUENCE [LARGE SCALE GENOMIC DNA]</scope>
</reference>
<keyword evidence="9 12" id="KW-0234">DNA repair</keyword>
<dbReference type="InterPro" id="IPR036420">
    <property type="entry name" value="BRCT_dom_sf"/>
</dbReference>
<keyword evidence="7 12" id="KW-0460">Magnesium</keyword>
<dbReference type="InterPro" id="IPR013840">
    <property type="entry name" value="DNAligase_N"/>
</dbReference>
<keyword evidence="5 12" id="KW-0227">DNA damage</keyword>
<feature type="binding site" evidence="12">
    <location>
        <position position="169"/>
    </location>
    <ligand>
        <name>NAD(+)</name>
        <dbReference type="ChEBI" id="CHEBI:57540"/>
    </ligand>
</feature>
<dbReference type="InterPro" id="IPR012340">
    <property type="entry name" value="NA-bd_OB-fold"/>
</dbReference>
<dbReference type="InterPro" id="IPR013839">
    <property type="entry name" value="DNAligase_adenylation"/>
</dbReference>
<feature type="binding site" evidence="12">
    <location>
        <position position="422"/>
    </location>
    <ligand>
        <name>Zn(2+)</name>
        <dbReference type="ChEBI" id="CHEBI:29105"/>
    </ligand>
</feature>
<dbReference type="SUPFAM" id="SSF52113">
    <property type="entry name" value="BRCT domain"/>
    <property type="match status" value="1"/>
</dbReference>
<evidence type="ECO:0000313" key="14">
    <source>
        <dbReference type="EMBL" id="AVP49444.1"/>
    </source>
</evidence>
<evidence type="ECO:0000256" key="3">
    <source>
        <dbReference type="ARBA" id="ARBA00022705"/>
    </source>
</evidence>
<dbReference type="Pfam" id="PF01653">
    <property type="entry name" value="DNA_ligase_aden"/>
    <property type="match status" value="1"/>
</dbReference>
<dbReference type="InterPro" id="IPR041663">
    <property type="entry name" value="DisA/LigA_HHH"/>
</dbReference>
<accession>A0A2S0NKB0</accession>
<keyword evidence="2 12" id="KW-0436">Ligase</keyword>
<evidence type="ECO:0000256" key="1">
    <source>
        <dbReference type="ARBA" id="ARBA00004067"/>
    </source>
</evidence>
<dbReference type="RefSeq" id="WP_303662033.1">
    <property type="nucleotide sequence ID" value="NZ_CP027019.1"/>
</dbReference>
<dbReference type="PROSITE" id="PS01055">
    <property type="entry name" value="DNA_LIGASE_N1"/>
    <property type="match status" value="1"/>
</dbReference>
<dbReference type="GO" id="GO:0006260">
    <property type="term" value="P:DNA replication"/>
    <property type="evidence" value="ECO:0007669"/>
    <property type="project" value="UniProtKB-KW"/>
</dbReference>
<evidence type="ECO:0000256" key="2">
    <source>
        <dbReference type="ARBA" id="ARBA00022598"/>
    </source>
</evidence>
<sequence length="670" mass="76270">MEQIKKHLEQLKKKLNQWSKEYYTLDSPTVDDLEYDLVMQELKKIEKEHPELITNDSPTQKVGHTISDKFEKVAHKIPMLSLADVFSWEEVENFNNQIAKQTQTLNNSYYAELKIDGLSISLNYENGKLVTATTRGDGVVGENVINNVKTIKSIPWTIPDQNHIEVRGEIFFLKKEFEKINNEKLLNQEPLFANPRNAAAGTIRQLDSSIVANRNLDAFLYYYFSWNDNKKIHTQQDALLEIEKQGLKVNKEGRLCNNLEELKAYIDEYTIKRDNLDYEIDGIVIKLNDFDLYDKIGYTAKTPKWAIAYKFPAEIKETKLLDIFPSVGRTGKITYNAKVESVQLAGTKVTAATLNNAEWIETKDLRVGATVKIKKAGDIIPGIISVVKNSDYQKLEKWSKAEFCPACKTKLEKTDNEVDQFCVNFSCPAQILRSLEHFASRGAMNIVGLGSSTLNKFFEEKIICSIDDIYKIEKHKSEIINFEKMGEKSYENLIQSIEDSKDRSFEKVLFGLGIRHVGSKIAKVLAKTFDNIENLKNADFETLSTIDSIGEVLAQSIINWFTIEENIRLVNELKEDGVNFNYLGEKTKTNPLITGKTFVITGTLSKSRDWFKQLIELNGGKISDSVSSKTDLVLVGDNAGSKAEKATKLKIKIINEQEFDQMIGEYENEE</sequence>
<dbReference type="EC" id="6.5.1.2" evidence="12"/>
<feature type="binding site" evidence="12">
    <location>
        <position position="286"/>
    </location>
    <ligand>
        <name>NAD(+)</name>
        <dbReference type="ChEBI" id="CHEBI:57540"/>
    </ligand>
</feature>
<evidence type="ECO:0000256" key="11">
    <source>
        <dbReference type="ARBA" id="ARBA00034005"/>
    </source>
</evidence>
<dbReference type="Gene3D" id="3.30.470.30">
    <property type="entry name" value="DNA ligase/mRNA capping enzyme"/>
    <property type="match status" value="1"/>
</dbReference>
<dbReference type="CDD" id="cd00114">
    <property type="entry name" value="LIGANc"/>
    <property type="match status" value="1"/>
</dbReference>
<evidence type="ECO:0000256" key="5">
    <source>
        <dbReference type="ARBA" id="ARBA00022763"/>
    </source>
</evidence>
<comment type="function">
    <text evidence="1 12">DNA ligase that catalyzes the formation of phosphodiester linkages between 5'-phosphoryl and 3'-hydroxyl groups in double-stranded DNA using NAD as a coenzyme and as the energy source for the reaction. It is essential for DNA replication and repair of damaged DNA.</text>
</comment>
<evidence type="ECO:0000256" key="6">
    <source>
        <dbReference type="ARBA" id="ARBA00022833"/>
    </source>
</evidence>
<feature type="active site" description="N6-AMP-lysine intermediate" evidence="12">
    <location>
        <position position="114"/>
    </location>
</feature>
<evidence type="ECO:0000256" key="10">
    <source>
        <dbReference type="ARBA" id="ARBA00023211"/>
    </source>
</evidence>
<dbReference type="InterPro" id="IPR018239">
    <property type="entry name" value="DNA_ligase_AS"/>
</dbReference>
<keyword evidence="6 12" id="KW-0862">Zinc</keyword>
<dbReference type="Gene3D" id="1.10.287.610">
    <property type="entry name" value="Helix hairpin bin"/>
    <property type="match status" value="1"/>
</dbReference>
<proteinExistence type="inferred from homology"/>
<dbReference type="SUPFAM" id="SSF47781">
    <property type="entry name" value="RuvA domain 2-like"/>
    <property type="match status" value="1"/>
</dbReference>
<dbReference type="Gene3D" id="3.40.50.10190">
    <property type="entry name" value="BRCT domain"/>
    <property type="match status" value="1"/>
</dbReference>
<dbReference type="EMBL" id="CP027019">
    <property type="protein sequence ID" value="AVP49444.1"/>
    <property type="molecule type" value="Genomic_DNA"/>
</dbReference>
<dbReference type="GO" id="GO:0046872">
    <property type="term" value="F:metal ion binding"/>
    <property type="evidence" value="ECO:0007669"/>
    <property type="project" value="UniProtKB-KW"/>
</dbReference>
<dbReference type="Gene3D" id="2.40.50.140">
    <property type="entry name" value="Nucleic acid-binding proteins"/>
    <property type="match status" value="1"/>
</dbReference>
<dbReference type="FunFam" id="3.30.470.30:FF:000001">
    <property type="entry name" value="DNA ligase"/>
    <property type="match status" value="1"/>
</dbReference>
<evidence type="ECO:0000256" key="9">
    <source>
        <dbReference type="ARBA" id="ARBA00023204"/>
    </source>
</evidence>
<evidence type="ECO:0000313" key="15">
    <source>
        <dbReference type="Proteomes" id="UP000239250"/>
    </source>
</evidence>
<dbReference type="InterPro" id="IPR010994">
    <property type="entry name" value="RuvA_2-like"/>
</dbReference>
<evidence type="ECO:0000256" key="8">
    <source>
        <dbReference type="ARBA" id="ARBA00023027"/>
    </source>
</evidence>
<feature type="binding site" evidence="12">
    <location>
        <begin position="81"/>
        <end position="82"/>
    </location>
    <ligand>
        <name>NAD(+)</name>
        <dbReference type="ChEBI" id="CHEBI:57540"/>
    </ligand>
</feature>
<comment type="cofactor">
    <cofactor evidence="12">
        <name>Mg(2+)</name>
        <dbReference type="ChEBI" id="CHEBI:18420"/>
    </cofactor>
    <cofactor evidence="12">
        <name>Mn(2+)</name>
        <dbReference type="ChEBI" id="CHEBI:29035"/>
    </cofactor>
</comment>
<dbReference type="FunFam" id="1.10.150.20:FF:000006">
    <property type="entry name" value="DNA ligase"/>
    <property type="match status" value="1"/>
</dbReference>
<dbReference type="InterPro" id="IPR001679">
    <property type="entry name" value="DNA_ligase"/>
</dbReference>
<comment type="similarity">
    <text evidence="12">Belongs to the NAD-dependent DNA ligase family. LigA subfamily.</text>
</comment>
<gene>
    <name evidence="12 14" type="primary">ligA</name>
    <name evidence="14" type="ORF">C5T88_02600</name>
</gene>
<feature type="binding site" evidence="12">
    <location>
        <position position="310"/>
    </location>
    <ligand>
        <name>NAD(+)</name>
        <dbReference type="ChEBI" id="CHEBI:57540"/>
    </ligand>
</feature>
<dbReference type="InterPro" id="IPR001357">
    <property type="entry name" value="BRCT_dom"/>
</dbReference>
<dbReference type="GO" id="GO:0005829">
    <property type="term" value="C:cytosol"/>
    <property type="evidence" value="ECO:0007669"/>
    <property type="project" value="TreeGrafter"/>
</dbReference>
<dbReference type="InterPro" id="IPR004149">
    <property type="entry name" value="Znf_DNAligase_C4"/>
</dbReference>
<dbReference type="SUPFAM" id="SSF56091">
    <property type="entry name" value="DNA ligase/mRNA capping enzyme, catalytic domain"/>
    <property type="match status" value="1"/>
</dbReference>
<feature type="binding site" evidence="12">
    <location>
        <position position="135"/>
    </location>
    <ligand>
        <name>NAD(+)</name>
        <dbReference type="ChEBI" id="CHEBI:57540"/>
    </ligand>
</feature>
<dbReference type="SMART" id="SM00532">
    <property type="entry name" value="LIGANc"/>
    <property type="match status" value="1"/>
</dbReference>
<dbReference type="Pfam" id="PF12826">
    <property type="entry name" value="HHH_2"/>
    <property type="match status" value="1"/>
</dbReference>
<feature type="domain" description="BRCT" evidence="13">
    <location>
        <begin position="588"/>
        <end position="670"/>
    </location>
</feature>
<name>A0A2S0NKB0_9MOLU</name>
<dbReference type="HAMAP" id="MF_01588">
    <property type="entry name" value="DNA_ligase_A"/>
    <property type="match status" value="1"/>
</dbReference>
<dbReference type="Pfam" id="PF03120">
    <property type="entry name" value="OB_DNA_ligase"/>
    <property type="match status" value="1"/>
</dbReference>
<dbReference type="Proteomes" id="UP000239250">
    <property type="component" value="Chromosome"/>
</dbReference>
<dbReference type="SMART" id="SM00292">
    <property type="entry name" value="BRCT"/>
    <property type="match status" value="1"/>
</dbReference>
<feature type="binding site" evidence="12">
    <location>
        <position position="404"/>
    </location>
    <ligand>
        <name>Zn(2+)</name>
        <dbReference type="ChEBI" id="CHEBI:29105"/>
    </ligand>
</feature>
<keyword evidence="4 12" id="KW-0479">Metal-binding</keyword>
<dbReference type="NCBIfam" id="NF005932">
    <property type="entry name" value="PRK07956.1"/>
    <property type="match status" value="1"/>
</dbReference>